<dbReference type="SUPFAM" id="SSF54534">
    <property type="entry name" value="FKBP-like"/>
    <property type="match status" value="2"/>
</dbReference>
<dbReference type="STRING" id="34060.B0181_02655"/>
<dbReference type="EMBL" id="MUXU01000019">
    <property type="protein sequence ID" value="OOR91770.1"/>
    <property type="molecule type" value="Genomic_DNA"/>
</dbReference>
<dbReference type="InterPro" id="IPR000297">
    <property type="entry name" value="PPIase_PpiC"/>
</dbReference>
<evidence type="ECO:0000256" key="2">
    <source>
        <dbReference type="ARBA" id="ARBA00022737"/>
    </source>
</evidence>
<dbReference type="PANTHER" id="PTHR47637:SF1">
    <property type="entry name" value="CHAPERONE SURA"/>
    <property type="match status" value="1"/>
</dbReference>
<reference evidence="9 11" key="1">
    <citation type="submission" date="2017-02" db="EMBL/GenBank/DDBJ databases">
        <title>Draft genome sequence of Moraxella caviae CCUG 355 type strain.</title>
        <authorList>
            <person name="Engstrom-Jakobsson H."/>
            <person name="Salva-Serra F."/>
            <person name="Thorell K."/>
            <person name="Gonzales-Siles L."/>
            <person name="Karlsson R."/>
            <person name="Boulund F."/>
            <person name="Engstrand L."/>
            <person name="Moore E."/>
        </authorList>
    </citation>
    <scope>NUCLEOTIDE SEQUENCE [LARGE SCALE GENOMIC DNA]</scope>
    <source>
        <strain evidence="9 11">CCUG 355</strain>
    </source>
</reference>
<keyword evidence="11" id="KW-1185">Reference proteome</keyword>
<evidence type="ECO:0000313" key="9">
    <source>
        <dbReference type="EMBL" id="OOR91770.1"/>
    </source>
</evidence>
<dbReference type="SUPFAM" id="SSF109998">
    <property type="entry name" value="Triger factor/SurA peptide-binding domain-like"/>
    <property type="match status" value="1"/>
</dbReference>
<feature type="domain" description="PpiC" evidence="8">
    <location>
        <begin position="301"/>
        <end position="400"/>
    </location>
</feature>
<reference evidence="10 12" key="2">
    <citation type="submission" date="2018-06" db="EMBL/GenBank/DDBJ databases">
        <authorList>
            <consortium name="Pathogen Informatics"/>
            <person name="Doyle S."/>
        </authorList>
    </citation>
    <scope>NUCLEOTIDE SEQUENCE [LARGE SCALE GENOMIC DNA]</scope>
    <source>
        <strain evidence="10 12">NCTC10293</strain>
    </source>
</reference>
<dbReference type="GO" id="GO:0030288">
    <property type="term" value="C:outer membrane-bounded periplasmic space"/>
    <property type="evidence" value="ECO:0007669"/>
    <property type="project" value="InterPro"/>
</dbReference>
<evidence type="ECO:0000313" key="12">
    <source>
        <dbReference type="Proteomes" id="UP000255279"/>
    </source>
</evidence>
<dbReference type="RefSeq" id="WP_078275940.1">
    <property type="nucleotide sequence ID" value="NZ_CAACXO010000083.1"/>
</dbReference>
<feature type="chain" id="PRO_5034565370" description="Chaperone SurA" evidence="7">
    <location>
        <begin position="29"/>
        <end position="445"/>
    </location>
</feature>
<evidence type="ECO:0000256" key="5">
    <source>
        <dbReference type="ARBA" id="ARBA00023186"/>
    </source>
</evidence>
<dbReference type="EC" id="5.2.1.8" evidence="7"/>
<dbReference type="Gene3D" id="1.10.4030.10">
    <property type="entry name" value="Porin chaperone SurA, peptide-binding domain"/>
    <property type="match status" value="1"/>
</dbReference>
<accession>A0A1T0A7V4</accession>
<evidence type="ECO:0000256" key="7">
    <source>
        <dbReference type="HAMAP-Rule" id="MF_01183"/>
    </source>
</evidence>
<dbReference type="GO" id="GO:0006457">
    <property type="term" value="P:protein folding"/>
    <property type="evidence" value="ECO:0007669"/>
    <property type="project" value="UniProtKB-UniRule"/>
</dbReference>
<dbReference type="InterPro" id="IPR050280">
    <property type="entry name" value="OMP_Chaperone_SurA"/>
</dbReference>
<proteinExistence type="inferred from homology"/>
<dbReference type="Pfam" id="PF00639">
    <property type="entry name" value="Rotamase"/>
    <property type="match status" value="2"/>
</dbReference>
<dbReference type="GO" id="GO:0003755">
    <property type="term" value="F:peptidyl-prolyl cis-trans isomerase activity"/>
    <property type="evidence" value="ECO:0007669"/>
    <property type="project" value="UniProtKB-UniRule"/>
</dbReference>
<dbReference type="InterPro" id="IPR015391">
    <property type="entry name" value="SurA_N"/>
</dbReference>
<evidence type="ECO:0000256" key="3">
    <source>
        <dbReference type="ARBA" id="ARBA00022764"/>
    </source>
</evidence>
<dbReference type="GO" id="GO:0043165">
    <property type="term" value="P:Gram-negative-bacterium-type cell outer membrane assembly"/>
    <property type="evidence" value="ECO:0007669"/>
    <property type="project" value="InterPro"/>
</dbReference>
<evidence type="ECO:0000313" key="11">
    <source>
        <dbReference type="Proteomes" id="UP000190435"/>
    </source>
</evidence>
<evidence type="ECO:0000313" key="10">
    <source>
        <dbReference type="EMBL" id="STZ14194.1"/>
    </source>
</evidence>
<keyword evidence="2 7" id="KW-0677">Repeat</keyword>
<dbReference type="Pfam" id="PF09312">
    <property type="entry name" value="SurA_N"/>
    <property type="match status" value="1"/>
</dbReference>
<evidence type="ECO:0000259" key="8">
    <source>
        <dbReference type="PROSITE" id="PS50198"/>
    </source>
</evidence>
<dbReference type="Proteomes" id="UP000190435">
    <property type="component" value="Unassembled WGS sequence"/>
</dbReference>
<dbReference type="InterPro" id="IPR027304">
    <property type="entry name" value="Trigger_fact/SurA_dom_sf"/>
</dbReference>
<dbReference type="HAMAP" id="MF_01183">
    <property type="entry name" value="Chaperone_SurA"/>
    <property type="match status" value="1"/>
</dbReference>
<keyword evidence="1 7" id="KW-0732">Signal</keyword>
<dbReference type="Proteomes" id="UP000255279">
    <property type="component" value="Unassembled WGS sequence"/>
</dbReference>
<protein>
    <recommendedName>
        <fullName evidence="7">Chaperone SurA</fullName>
    </recommendedName>
    <alternativeName>
        <fullName evidence="7">Peptidyl-prolyl cis-trans isomerase SurA</fullName>
        <shortName evidence="7">PPIase SurA</shortName>
        <ecNumber evidence="7">5.2.1.8</ecNumber>
    </alternativeName>
    <alternativeName>
        <fullName evidence="7">Rotamase SurA</fullName>
    </alternativeName>
</protein>
<dbReference type="InterPro" id="IPR046357">
    <property type="entry name" value="PPIase_dom_sf"/>
</dbReference>
<dbReference type="AlphaFoldDB" id="A0A1T0A7V4"/>
<sequence length="445" mass="48183" precursor="true">MKKSLLTSSLLAALLGAASLSAPSLAQAAISVADSTDGIVAMVNDEIILKSELIAAATALAAEYQANNVNAAPAQIQQQALDELITRKIQLSMINRAGFTANDAVINRQMLQIAQSQGHSSLSELQRALDGKQAGSYAALRRQLIEDAAISALWQHQVSNRINVSDQEIDAFLKSPDGAVLNQTQYRLIHVRIPYTDDISSSNNKRKNAAQKAALATAERVQAALATDAPLQIAMNSAKGNYPLELQGADTGRVAAASLPTSVSEAVQSLQAGDVSAPIVTQNGIDVVKLVEKDDKGRVLIPEWQTSHILARVDDTQTNAIAEQKINAIYAELQKGANFNELAATYSDDAGTAAQRGSLGWVGEDEMVPEFEAAMKNTEAGDYSTPFRTQFGWHILKVDNVRERDVTEQYRRNAARELLFSRIAPQAEEDWIQELRASAYVRIFE</sequence>
<dbReference type="GO" id="GO:0042277">
    <property type="term" value="F:peptide binding"/>
    <property type="evidence" value="ECO:0007669"/>
    <property type="project" value="InterPro"/>
</dbReference>
<dbReference type="OrthoDB" id="14196at2"/>
<organism evidence="9 11">
    <name type="scientific">Moraxella caviae</name>
    <dbReference type="NCBI Taxonomy" id="34060"/>
    <lineage>
        <taxon>Bacteria</taxon>
        <taxon>Pseudomonadati</taxon>
        <taxon>Pseudomonadota</taxon>
        <taxon>Gammaproteobacteria</taxon>
        <taxon>Moraxellales</taxon>
        <taxon>Moraxellaceae</taxon>
        <taxon>Moraxella</taxon>
    </lineage>
</organism>
<comment type="domain">
    <text evidence="7">The PPIase activity resides only in the second parvulin domain. The N-terminal region and the C-terminal tail are necessary and sufficient for the chaperone activity of SurA. The PPIase activity is dispensable for SurA to function as a chaperone. The N-terminal region and the C-terminal tail are also required for porin recognition.</text>
</comment>
<feature type="signal peptide" evidence="7">
    <location>
        <begin position="1"/>
        <end position="28"/>
    </location>
</feature>
<gene>
    <name evidence="7 10" type="primary">surA</name>
    <name evidence="9" type="ORF">B0181_02655</name>
    <name evidence="10" type="ORF">NCTC10293_01784</name>
</gene>
<comment type="function">
    <text evidence="7">Chaperone involved in the correct folding and assembly of outer membrane proteins. Recognizes specific patterns of aromatic residues and the orientation of their side chains, which are found more frequently in integral outer membrane proteins. May act in both early periplasmic and late outer membrane-associated steps of protein maturation.</text>
</comment>
<keyword evidence="5 7" id="KW-0143">Chaperone</keyword>
<feature type="domain" description="PpiC" evidence="8">
    <location>
        <begin position="183"/>
        <end position="292"/>
    </location>
</feature>
<dbReference type="GO" id="GO:0050821">
    <property type="term" value="P:protein stabilization"/>
    <property type="evidence" value="ECO:0007669"/>
    <property type="project" value="InterPro"/>
</dbReference>
<evidence type="ECO:0000256" key="1">
    <source>
        <dbReference type="ARBA" id="ARBA00022729"/>
    </source>
</evidence>
<comment type="catalytic activity">
    <reaction evidence="7">
        <text>[protein]-peptidylproline (omega=180) = [protein]-peptidylproline (omega=0)</text>
        <dbReference type="Rhea" id="RHEA:16237"/>
        <dbReference type="Rhea" id="RHEA-COMP:10747"/>
        <dbReference type="Rhea" id="RHEA-COMP:10748"/>
        <dbReference type="ChEBI" id="CHEBI:83833"/>
        <dbReference type="ChEBI" id="CHEBI:83834"/>
        <dbReference type="EC" id="5.2.1.8"/>
    </reaction>
</comment>
<name>A0A1T0A7V4_9GAMM</name>
<dbReference type="InterPro" id="IPR023034">
    <property type="entry name" value="PPIase_SurA"/>
</dbReference>
<dbReference type="PANTHER" id="PTHR47637">
    <property type="entry name" value="CHAPERONE SURA"/>
    <property type="match status" value="1"/>
</dbReference>
<dbReference type="EMBL" id="UGQE01000004">
    <property type="protein sequence ID" value="STZ14194.1"/>
    <property type="molecule type" value="Genomic_DNA"/>
</dbReference>
<dbReference type="PROSITE" id="PS50198">
    <property type="entry name" value="PPIC_PPIASE_2"/>
    <property type="match status" value="2"/>
</dbReference>
<evidence type="ECO:0000256" key="6">
    <source>
        <dbReference type="ARBA" id="ARBA00023235"/>
    </source>
</evidence>
<keyword evidence="6 7" id="KW-0413">Isomerase</keyword>
<dbReference type="Gene3D" id="3.10.50.40">
    <property type="match status" value="2"/>
</dbReference>
<keyword evidence="4 7" id="KW-0697">Rotamase</keyword>
<comment type="subcellular location">
    <subcellularLocation>
        <location evidence="7">Periplasm</location>
    </subcellularLocation>
    <text evidence="7">Is capable of associating with the outer membrane.</text>
</comment>
<evidence type="ECO:0000256" key="4">
    <source>
        <dbReference type="ARBA" id="ARBA00023110"/>
    </source>
</evidence>
<keyword evidence="3 7" id="KW-0574">Periplasm</keyword>
<dbReference type="GO" id="GO:0051082">
    <property type="term" value="F:unfolded protein binding"/>
    <property type="evidence" value="ECO:0007669"/>
    <property type="project" value="UniProtKB-UniRule"/>
</dbReference>